<dbReference type="EMBL" id="MTYJ01000164">
    <property type="protein sequence ID" value="OQV11673.1"/>
    <property type="molecule type" value="Genomic_DNA"/>
</dbReference>
<keyword evidence="2" id="KW-0418">Kinase</keyword>
<dbReference type="SUPFAM" id="SSF56112">
    <property type="entry name" value="Protein kinase-like (PK-like)"/>
    <property type="match status" value="2"/>
</dbReference>
<gene>
    <name evidence="2" type="ORF">BV898_14017</name>
</gene>
<dbReference type="Gene3D" id="3.30.200.20">
    <property type="entry name" value="Phosphorylase Kinase, domain 1"/>
    <property type="match status" value="1"/>
</dbReference>
<dbReference type="PROSITE" id="PS00108">
    <property type="entry name" value="PROTEIN_KINASE_ST"/>
    <property type="match status" value="1"/>
</dbReference>
<feature type="domain" description="Protein kinase" evidence="1">
    <location>
        <begin position="18"/>
        <end position="304"/>
    </location>
</feature>
<organism evidence="2 3">
    <name type="scientific">Hypsibius exemplaris</name>
    <name type="common">Freshwater tardigrade</name>
    <dbReference type="NCBI Taxonomy" id="2072580"/>
    <lineage>
        <taxon>Eukaryota</taxon>
        <taxon>Metazoa</taxon>
        <taxon>Ecdysozoa</taxon>
        <taxon>Tardigrada</taxon>
        <taxon>Eutardigrada</taxon>
        <taxon>Parachela</taxon>
        <taxon>Hypsibioidea</taxon>
        <taxon>Hypsibiidae</taxon>
        <taxon>Hypsibius</taxon>
    </lineage>
</organism>
<dbReference type="PROSITE" id="PS50011">
    <property type="entry name" value="PROTEIN_KINASE_DOM"/>
    <property type="match status" value="2"/>
</dbReference>
<dbReference type="GO" id="GO:0004674">
    <property type="term" value="F:protein serine/threonine kinase activity"/>
    <property type="evidence" value="ECO:0007669"/>
    <property type="project" value="TreeGrafter"/>
</dbReference>
<dbReference type="InterPro" id="IPR008271">
    <property type="entry name" value="Ser/Thr_kinase_AS"/>
</dbReference>
<comment type="caution">
    <text evidence="2">The sequence shown here is derived from an EMBL/GenBank/DDBJ whole genome shotgun (WGS) entry which is preliminary data.</text>
</comment>
<dbReference type="OrthoDB" id="266718at2759"/>
<dbReference type="CDD" id="cd14014">
    <property type="entry name" value="STKc_PknB_like"/>
    <property type="match status" value="1"/>
</dbReference>
<accession>A0A1W0W913</accession>
<dbReference type="Pfam" id="PF00069">
    <property type="entry name" value="Pkinase"/>
    <property type="match status" value="2"/>
</dbReference>
<proteinExistence type="predicted"/>
<keyword evidence="3" id="KW-1185">Reference proteome</keyword>
<evidence type="ECO:0000313" key="2">
    <source>
        <dbReference type="EMBL" id="OQV11673.1"/>
    </source>
</evidence>
<keyword evidence="2" id="KW-0808">Transferase</keyword>
<protein>
    <submittedName>
        <fullName evidence="2">Mitogen-activated protein kinase kinase kinase 12</fullName>
    </submittedName>
</protein>
<dbReference type="PANTHER" id="PTHR24361">
    <property type="entry name" value="MITOGEN-ACTIVATED KINASE KINASE KINASE"/>
    <property type="match status" value="1"/>
</dbReference>
<evidence type="ECO:0000313" key="3">
    <source>
        <dbReference type="Proteomes" id="UP000192578"/>
    </source>
</evidence>
<dbReference type="SMART" id="SM00220">
    <property type="entry name" value="S_TKc"/>
    <property type="match status" value="2"/>
</dbReference>
<feature type="domain" description="Protein kinase" evidence="1">
    <location>
        <begin position="345"/>
        <end position="634"/>
    </location>
</feature>
<evidence type="ECO:0000259" key="1">
    <source>
        <dbReference type="PROSITE" id="PS50011"/>
    </source>
</evidence>
<dbReference type="InterPro" id="IPR000719">
    <property type="entry name" value="Prot_kinase_dom"/>
</dbReference>
<dbReference type="GO" id="GO:0005737">
    <property type="term" value="C:cytoplasm"/>
    <property type="evidence" value="ECO:0007669"/>
    <property type="project" value="TreeGrafter"/>
</dbReference>
<sequence length="650" mass="72707">MHCTMFPSTGLVGEFSTFTFVREIATGGQGTVFVARLPSGEEVAIKAIRLQLEVTEEERQSRISHLEEAMKTVKALNHPNIVRHFHTAYYNVAPSVTDTPRFYITMELCKGSLSREARKRPINGFYLQKWAKEMLNGLAYLHASRIVHRDLKADNVFLTSDDPASCTLKIGDLGDIKHLMDSFQPVSESRGTYAHMSPEMIRGTISSHHAVFQKTDIWSFGCILIEMLTGELPQFINRQTPTGVPLLYKGRGCEMPIMFFVGKGGRPEIQEQWPEAMKAVIQQCLEAEPDHRPTAAKLLESVLIKGAPPVWNRGGLTTSISVEGLHMSPCPSIQMLSDAEKLSQFSVVKAIAFGSYGMVYHVKMKDGEDRAMKMVPLDPVDKDLKDNVKAVQKVMKTMTALTHRNIVSHFYSGIMDSSPLSTSRHFYISMELCHGGILSHTLRRIDPIDGSTLRRWTRDVLSGLAFLHEKHIVHRTLNAYNVLLSSESLDTCVLKIAGLCDCKPLLGSITGPQEVAVIQRFLMSPEMINGSVSPEFNIGRKTDIWNFGLLLIEMLTGRVPRFVYRTLDGKTEHQCATSQEIMFFVGCGGRPQIEGTWPRGWRDMISRCTQINPVTRPTAMDLLKNLSGAGDRRFDGLLRRSSSSNECLIS</sequence>
<dbReference type="Proteomes" id="UP000192578">
    <property type="component" value="Unassembled WGS sequence"/>
</dbReference>
<dbReference type="InterPro" id="IPR053235">
    <property type="entry name" value="Ser_Thr_kinase"/>
</dbReference>
<dbReference type="GO" id="GO:0005524">
    <property type="term" value="F:ATP binding"/>
    <property type="evidence" value="ECO:0007669"/>
    <property type="project" value="InterPro"/>
</dbReference>
<name>A0A1W0W913_HYPEX</name>
<dbReference type="Gene3D" id="1.10.510.10">
    <property type="entry name" value="Transferase(Phosphotransferase) domain 1"/>
    <property type="match status" value="2"/>
</dbReference>
<dbReference type="AlphaFoldDB" id="A0A1W0W913"/>
<reference evidence="3" key="1">
    <citation type="submission" date="2017-01" db="EMBL/GenBank/DDBJ databases">
        <title>Comparative genomics of anhydrobiosis in the tardigrade Hypsibius dujardini.</title>
        <authorList>
            <person name="Yoshida Y."/>
            <person name="Koutsovoulos G."/>
            <person name="Laetsch D."/>
            <person name="Stevens L."/>
            <person name="Kumar S."/>
            <person name="Horikawa D."/>
            <person name="Ishino K."/>
            <person name="Komine S."/>
            <person name="Tomita M."/>
            <person name="Blaxter M."/>
            <person name="Arakawa K."/>
        </authorList>
    </citation>
    <scope>NUCLEOTIDE SEQUENCE [LARGE SCALE GENOMIC DNA]</scope>
    <source>
        <strain evidence="3">Z151</strain>
    </source>
</reference>
<dbReference type="InterPro" id="IPR011009">
    <property type="entry name" value="Kinase-like_dom_sf"/>
</dbReference>